<protein>
    <submittedName>
        <fullName evidence="2">CubicO group peptidase, beta-lactamase class C family</fullName>
    </submittedName>
</protein>
<dbReference type="Gene3D" id="3.40.710.10">
    <property type="entry name" value="DD-peptidase/beta-lactamase superfamily"/>
    <property type="match status" value="1"/>
</dbReference>
<evidence type="ECO:0000259" key="1">
    <source>
        <dbReference type="Pfam" id="PF00144"/>
    </source>
</evidence>
<dbReference type="SUPFAM" id="SSF56601">
    <property type="entry name" value="beta-lactamase/transpeptidase-like"/>
    <property type="match status" value="1"/>
</dbReference>
<dbReference type="SUPFAM" id="SSF81296">
    <property type="entry name" value="E set domains"/>
    <property type="match status" value="1"/>
</dbReference>
<dbReference type="EMBL" id="FNBH01000001">
    <property type="protein sequence ID" value="SDF23132.1"/>
    <property type="molecule type" value="Genomic_DNA"/>
</dbReference>
<dbReference type="InterPro" id="IPR001466">
    <property type="entry name" value="Beta-lactam-related"/>
</dbReference>
<organism evidence="2 3">
    <name type="scientific">Epilithonimonas hungarica</name>
    <dbReference type="NCBI Taxonomy" id="454006"/>
    <lineage>
        <taxon>Bacteria</taxon>
        <taxon>Pseudomonadati</taxon>
        <taxon>Bacteroidota</taxon>
        <taxon>Flavobacteriia</taxon>
        <taxon>Flavobacteriales</taxon>
        <taxon>Weeksellaceae</taxon>
        <taxon>Chryseobacterium group</taxon>
        <taxon>Epilithonimonas</taxon>
    </lineage>
</organism>
<dbReference type="InterPro" id="IPR012338">
    <property type="entry name" value="Beta-lactam/transpept-like"/>
</dbReference>
<dbReference type="OrthoDB" id="9793489at2"/>
<reference evidence="3" key="1">
    <citation type="submission" date="2016-10" db="EMBL/GenBank/DDBJ databases">
        <authorList>
            <person name="Varghese N."/>
            <person name="Submissions S."/>
        </authorList>
    </citation>
    <scope>NUCLEOTIDE SEQUENCE [LARGE SCALE GENOMIC DNA]</scope>
    <source>
        <strain evidence="3">DSM 19684</strain>
    </source>
</reference>
<evidence type="ECO:0000313" key="2">
    <source>
        <dbReference type="EMBL" id="SDF23132.1"/>
    </source>
</evidence>
<dbReference type="PANTHER" id="PTHR46825:SF8">
    <property type="entry name" value="BETA-LACTAMASE-RELATED"/>
    <property type="match status" value="1"/>
</dbReference>
<dbReference type="Pfam" id="PF00144">
    <property type="entry name" value="Beta-lactamase"/>
    <property type="match status" value="1"/>
</dbReference>
<accession>A0A1G7JDW3</accession>
<dbReference type="RefSeq" id="WP_089872472.1">
    <property type="nucleotide sequence ID" value="NZ_FNBH01000001.1"/>
</dbReference>
<dbReference type="InterPro" id="IPR050491">
    <property type="entry name" value="AmpC-like"/>
</dbReference>
<dbReference type="InterPro" id="IPR014756">
    <property type="entry name" value="Ig_E-set"/>
</dbReference>
<proteinExistence type="predicted"/>
<feature type="domain" description="Beta-lactamase-related" evidence="1">
    <location>
        <begin position="41"/>
        <end position="351"/>
    </location>
</feature>
<sequence>MDKTIFFFLMLINTAIFGQNKNNQGTSIYSTMDKNANSLFEKSKAYSVSIGIIKDGEIYTKHYGEIDKGKGNKANDNTFFEIASVTKVMTGYLLAQAVLDKKANVHDDIRKYLKGDYPNLQYNGKPVTIKDLISYKSAIPSVFPDDREIMKTFDDNTTFKLVEINKNYSKNDFLRDLKTIKLDTLPGTKYLYSNPSLEIAGLMLENIYEEPVEKLLKKNLWSKLNMNHTKFTLDANEKLGNGYNSNHVLMPHYVSQLWGSSGMRTKSTLGDLMKFLKFELDSQNKTVQESQRNITNSNEDWYGYFWDRIYVSEFGKYAFKHGGAYGNQVMFSVLPEQNLGIIVMVNISAPETGEILSNATFDIANDLLIHKQKEIYGYRLEENKVIFTYTHDKKLDSSLVKSVAVAGTFNDWNAENKSFQMTRKDDQTFELAIPKSQFEKGKEYQFKLVINKTRWISAPNFAKNADKSPDKNLRLKIE</sequence>
<dbReference type="AlphaFoldDB" id="A0A1G7JDW3"/>
<dbReference type="Proteomes" id="UP000199203">
    <property type="component" value="Unassembled WGS sequence"/>
</dbReference>
<dbReference type="PANTHER" id="PTHR46825">
    <property type="entry name" value="D-ALANYL-D-ALANINE-CARBOXYPEPTIDASE/ENDOPEPTIDASE AMPH"/>
    <property type="match status" value="1"/>
</dbReference>
<gene>
    <name evidence="2" type="ORF">SAMN05421825_1359</name>
</gene>
<evidence type="ECO:0000313" key="3">
    <source>
        <dbReference type="Proteomes" id="UP000199203"/>
    </source>
</evidence>
<dbReference type="STRING" id="454006.SAMN05421825_1359"/>
<keyword evidence="3" id="KW-1185">Reference proteome</keyword>
<dbReference type="InterPro" id="IPR013783">
    <property type="entry name" value="Ig-like_fold"/>
</dbReference>
<name>A0A1G7JDW3_9FLAO</name>
<dbReference type="Gene3D" id="2.60.40.10">
    <property type="entry name" value="Immunoglobulins"/>
    <property type="match status" value="1"/>
</dbReference>